<feature type="compositionally biased region" description="Low complexity" evidence="2">
    <location>
        <begin position="190"/>
        <end position="200"/>
    </location>
</feature>
<keyword evidence="4" id="KW-1185">Reference proteome</keyword>
<gene>
    <name evidence="3" type="ORF">AK812_SmicGene26965</name>
</gene>
<feature type="region of interest" description="Disordered" evidence="2">
    <location>
        <begin position="730"/>
        <end position="749"/>
    </location>
</feature>
<dbReference type="Gene3D" id="3.30.420.10">
    <property type="entry name" value="Ribonuclease H-like superfamily/Ribonuclease H"/>
    <property type="match status" value="1"/>
</dbReference>
<feature type="compositionally biased region" description="Basic and acidic residues" evidence="2">
    <location>
        <begin position="237"/>
        <end position="272"/>
    </location>
</feature>
<dbReference type="InterPro" id="IPR036397">
    <property type="entry name" value="RNaseH_sf"/>
</dbReference>
<feature type="region of interest" description="Disordered" evidence="2">
    <location>
        <begin position="1"/>
        <end position="24"/>
    </location>
</feature>
<dbReference type="SUPFAM" id="SSF53098">
    <property type="entry name" value="Ribonuclease H-like"/>
    <property type="match status" value="1"/>
</dbReference>
<reference evidence="3 4" key="1">
    <citation type="submission" date="2016-02" db="EMBL/GenBank/DDBJ databases">
        <title>Genome analysis of coral dinoflagellate symbionts highlights evolutionary adaptations to a symbiotic lifestyle.</title>
        <authorList>
            <person name="Aranda M."/>
            <person name="Li Y."/>
            <person name="Liew Y.J."/>
            <person name="Baumgarten S."/>
            <person name="Simakov O."/>
            <person name="Wilson M."/>
            <person name="Piel J."/>
            <person name="Ashoor H."/>
            <person name="Bougouffa S."/>
            <person name="Bajic V.B."/>
            <person name="Ryu T."/>
            <person name="Ravasi T."/>
            <person name="Bayer T."/>
            <person name="Micklem G."/>
            <person name="Kim H."/>
            <person name="Bhak J."/>
            <person name="Lajeunesse T.C."/>
            <person name="Voolstra C.R."/>
        </authorList>
    </citation>
    <scope>NUCLEOTIDE SEQUENCE [LARGE SCALE GENOMIC DNA]</scope>
    <source>
        <strain evidence="3 4">CCMP2467</strain>
    </source>
</reference>
<proteinExistence type="predicted"/>
<dbReference type="EMBL" id="LSRX01000669">
    <property type="protein sequence ID" value="OLP91348.1"/>
    <property type="molecule type" value="Genomic_DNA"/>
</dbReference>
<dbReference type="InterPro" id="IPR036691">
    <property type="entry name" value="Endo/exonu/phosph_ase_sf"/>
</dbReference>
<sequence>MKGGGKGSKSKGKDELDMNGDPESYLVNTLQDNINKARRAEQKVRALIATRNKQTEMWRQYVDSMKASYLQELQRHQKDVSKVESDLETALAMQEEARRVLRTTINLEQDPRRAVRAAQEEAWQEMTGQWQQEREHSEDANAVLQRAMAACGLDKEKFLQAVNRASSPTSAQRAGYGPPPGFPPDPWANSPSMPSMPLPSKQEPAKTPTTTPTRTRQQTSADRKPVKPVVVPPMQKPKPEAAIKARLEKVREQALREGGEALKPPGESHAEQAPDSATAALPKEVEIVDDDSMEEVSALRMAELSTSESRLTGKSQSLPGYAMAEPPPPSDHDEDDDVGCDTDDSQDDDPFSGGRLAQDYHCRDASHCPPPQFEIPRPEPAQQVQPVAEVIFAVFVIFAPEYQLETLTVMLTVPCSAEDACLQVESERESHLSFKFPRVVATNPQLTEDYATLLALPAWDTDHTIVIFDCRGYNGTAYSEVVTSIMHREDLLVMAGLGSGACVQVCVRGELLEWGELAHLVTGDVVSIMTWGIHRPLSGSLEERLQNPQGWLEQPELPEGRESALWVLDDALASLFPFRQEDRLHLRRDIAEHLDYDLRQLTLRAARPGIRDYANRGWQCQAVIVATREVDRSRSSAQTQRIVVLDLRPLLMGVDWFQHDGDYLHLPTFMRRFEDLCPEGYMVVVLGGQPEEREDGTHLHLDDGQTLTIEFVTRFRGGFDFDMVDSDWDASDSTSDGDDDGHSSGPDTEMASQGLIRLLGWVRCVQYDVVTAVQVQVFPDVMASDADAVRMPPLDRNDMWSVSIYDQSSGSRTSRLTPVQPMLCEHSTVVSQSFSEARARPVPTPCRSHAMPVSLRSLDGARHRPQLELTPKEEWIGPTLLEEAVKLDGTAIFEARVLVETLIEHFAEQETHSVTQETGERKVHVCLDDLVPPSAYQAAALHLQSLIPARVQGGNDWDAEDWLDADLRPYLKDSRICAKWRKYFAHMPRWGALLVRTTGLRRFLIYTDGSAAGQDITDILPAAWAFAVWAECETGLFFVGGCAHTTAPPSTPFYLGELHEDALTAELLALAWALVWSLEFGYRAGVPIMFRYDATSAGGGVFGSQQLPKTHTVEGAGLAPFVLQLRLSLMQRAVVEHQHVKGHSGELGNELCDIMAKYSRKHPSSAYDRCLPTWPAEWCAHELWSWGWLAVSSGVQYPALSALEAEASRLQQLPRKTAVPALGTQLKTFRAADILYQVSCATYNVLTLFDPGAAKGRSARSSDPGLMIAGKRDVLKGQFRQKGLWFIGLQETRLPTSAVLPDKDFLMLNSEADAQGQHGCALWINLDFVYAVEAGVKHKLQRDQVVMTSLSHRHLQVIIEAPRLKLAVLVLHAPKIMAQGVDFVEAFWKERARELKVHSRTFECVVLADANAHIGSITSDHIGTAGAEDENQEGCLFQQFLCQVGCFVPSTFGEIHTGAHWTWCAPGADGVKRRLDYIAVPLSWKSFEQKTQVWYGFESLQARRDHMPVLYSSSFCKAQPAASYSTSRRHSVRPPRELAAEDRQRFSCQLAAQPLVPWLVDIDAQYNCKVQQLTAVGQQFVEPPKLRPTNSYLTQGTLELVYIRREYRAYLGAEEIELQNRLMMVGFAAFHLLRRGRVFTDSMQRQVASWLTDIDHSLAHALERYGELTVAIRAAVKRDRVRYLESLTTDISLQDLRRPRALYAAVRKAFPKAASARKSLFQPLPAVRLEDGTLARGPEERALRWTAFFQAQEAGLQVTSKEFQDRFLDSGKAVFPEGPVFDVRALPGLGEFEQQLHATKYGKASGPDAVTAELLRVSVPQTAAFLFPVCLKAALQVQEPVEWRGGALMCLAKRAAAAYECRAFRSILIASVVSKAQHRLLRSKLMPSFRDYKTVLQSGQMAGTGVDSLSLLVRTYQLRAQQSRCACSLTFFDVKAAFYRVIRQALIKTPDEPNDKDFLAVLHDLGVPAHALPELVSHLQHMTVLAEAGVSSHLQSQVSDLFQGDPLADLLFAFSFSAYLRCAEKALANKGLSTRIGAPKAEVAAAVGPAPPDIGCLAWADDYTHMQSDKEVSTLCAQVRDATGVLLTHATSNGMELPFADDKTSVLLSAECPRHVDAHIGLRHDPQGAPVLDVTDAITGRTYAMPVVSKYKHLGSIAVANATPAVEIQYRFAQAQVTLRNLHRKLFAAPAVPLPIRKTLLRSLVISKFVFSSACLILHATQHRRRWGQCYLRLWRALLPPVAPEHQKHSYDVLALAGAPSPLLAMAQSRAMLLRRVLSSGPDPLWYLLRLHWAEAPVKSWLGQFVWDLRAVAPYSVLVTQMLQSKAAGRPSGQ</sequence>
<feature type="compositionally biased region" description="Acidic residues" evidence="2">
    <location>
        <begin position="730"/>
        <end position="739"/>
    </location>
</feature>
<feature type="region of interest" description="Disordered" evidence="2">
    <location>
        <begin position="165"/>
        <end position="290"/>
    </location>
</feature>
<feature type="region of interest" description="Disordered" evidence="2">
    <location>
        <begin position="302"/>
        <end position="369"/>
    </location>
</feature>
<organism evidence="3 4">
    <name type="scientific">Symbiodinium microadriaticum</name>
    <name type="common">Dinoflagellate</name>
    <name type="synonym">Zooxanthella microadriatica</name>
    <dbReference type="NCBI Taxonomy" id="2951"/>
    <lineage>
        <taxon>Eukaryota</taxon>
        <taxon>Sar</taxon>
        <taxon>Alveolata</taxon>
        <taxon>Dinophyceae</taxon>
        <taxon>Suessiales</taxon>
        <taxon>Symbiodiniaceae</taxon>
        <taxon>Symbiodinium</taxon>
    </lineage>
</organism>
<evidence type="ECO:0000313" key="3">
    <source>
        <dbReference type="EMBL" id="OLP91348.1"/>
    </source>
</evidence>
<dbReference type="SUPFAM" id="SSF56219">
    <property type="entry name" value="DNase I-like"/>
    <property type="match status" value="1"/>
</dbReference>
<comment type="caution">
    <text evidence="3">The sequence shown here is derived from an EMBL/GenBank/DDBJ whole genome shotgun (WGS) entry which is preliminary data.</text>
</comment>
<dbReference type="OrthoDB" id="447163at2759"/>
<dbReference type="Gene3D" id="3.60.10.10">
    <property type="entry name" value="Endonuclease/exonuclease/phosphatase"/>
    <property type="match status" value="1"/>
</dbReference>
<feature type="coiled-coil region" evidence="1">
    <location>
        <begin position="27"/>
        <end position="93"/>
    </location>
</feature>
<evidence type="ECO:0000256" key="2">
    <source>
        <dbReference type="SAM" id="MobiDB-lite"/>
    </source>
</evidence>
<evidence type="ECO:0000313" key="4">
    <source>
        <dbReference type="Proteomes" id="UP000186817"/>
    </source>
</evidence>
<dbReference type="Proteomes" id="UP000186817">
    <property type="component" value="Unassembled WGS sequence"/>
</dbReference>
<feature type="compositionally biased region" description="Pro residues" evidence="2">
    <location>
        <begin position="177"/>
        <end position="186"/>
    </location>
</feature>
<dbReference type="InterPro" id="IPR012337">
    <property type="entry name" value="RNaseH-like_sf"/>
</dbReference>
<feature type="compositionally biased region" description="Low complexity" evidence="2">
    <location>
        <begin position="207"/>
        <end position="219"/>
    </location>
</feature>
<name>A0A1Q9D884_SYMMI</name>
<protein>
    <submittedName>
        <fullName evidence="3">Uncharacterized protein</fullName>
    </submittedName>
</protein>
<feature type="compositionally biased region" description="Polar residues" evidence="2">
    <location>
        <begin position="304"/>
        <end position="318"/>
    </location>
</feature>
<accession>A0A1Q9D884</accession>
<feature type="compositionally biased region" description="Acidic residues" evidence="2">
    <location>
        <begin position="332"/>
        <end position="350"/>
    </location>
</feature>
<dbReference type="GO" id="GO:0003676">
    <property type="term" value="F:nucleic acid binding"/>
    <property type="evidence" value="ECO:0007669"/>
    <property type="project" value="InterPro"/>
</dbReference>
<evidence type="ECO:0000256" key="1">
    <source>
        <dbReference type="SAM" id="Coils"/>
    </source>
</evidence>
<keyword evidence="1" id="KW-0175">Coiled coil</keyword>